<keyword evidence="2 14" id="KW-0004">4Fe-4S</keyword>
<feature type="domain" description="TRAM" evidence="15">
    <location>
        <begin position="397"/>
        <end position="460"/>
    </location>
</feature>
<dbReference type="Proteomes" id="UP000826722">
    <property type="component" value="Chromosome"/>
</dbReference>
<evidence type="ECO:0000259" key="15">
    <source>
        <dbReference type="PROSITE" id="PS50926"/>
    </source>
</evidence>
<dbReference type="Gene3D" id="3.80.30.20">
    <property type="entry name" value="tm_1862 like domain"/>
    <property type="match status" value="1"/>
</dbReference>
<dbReference type="InterPro" id="IPR020612">
    <property type="entry name" value="Methylthiotransferase_CS"/>
</dbReference>
<dbReference type="InterPro" id="IPR058240">
    <property type="entry name" value="rSAM_sf"/>
</dbReference>
<dbReference type="KEGG" id="mpau:ZMTM_06820"/>
<dbReference type="EMBL" id="AP024110">
    <property type="protein sequence ID" value="BCM24423.1"/>
    <property type="molecule type" value="Genomic_DNA"/>
</dbReference>
<dbReference type="SFLD" id="SFLDS00029">
    <property type="entry name" value="Radical_SAM"/>
    <property type="match status" value="1"/>
</dbReference>
<evidence type="ECO:0000256" key="6">
    <source>
        <dbReference type="ARBA" id="ARBA00022694"/>
    </source>
</evidence>
<comment type="function">
    <text evidence="1 14">Catalyzes the methylthiolation of N6-(dimethylallyl)adenosine (i(6)A), leading to the formation of 2-methylthio-N6-(dimethylallyl)adenosine (ms(2)i(6)A) at position 37 in tRNAs that read codons beginning with uridine.</text>
</comment>
<dbReference type="FunFam" id="3.80.30.20:FF:000001">
    <property type="entry name" value="tRNA-2-methylthio-N(6)-dimethylallyladenosine synthase 2"/>
    <property type="match status" value="1"/>
</dbReference>
<dbReference type="EC" id="2.8.4.3" evidence="10 14"/>
<evidence type="ECO:0000256" key="14">
    <source>
        <dbReference type="HAMAP-Rule" id="MF_01864"/>
    </source>
</evidence>
<dbReference type="SFLD" id="SFLDG01061">
    <property type="entry name" value="methylthiotransferase"/>
    <property type="match status" value="1"/>
</dbReference>
<name>A0A8D5GBF1_9PROT</name>
<dbReference type="AlphaFoldDB" id="A0A8D5GBF1"/>
<dbReference type="FunFam" id="3.40.50.12160:FF:000001">
    <property type="entry name" value="tRNA-2-methylthio-N(6)-dimethylallyladenosine synthase"/>
    <property type="match status" value="1"/>
</dbReference>
<dbReference type="GO" id="GO:0051539">
    <property type="term" value="F:4 iron, 4 sulfur cluster binding"/>
    <property type="evidence" value="ECO:0007669"/>
    <property type="project" value="UniProtKB-UniRule"/>
</dbReference>
<dbReference type="InterPro" id="IPR038135">
    <property type="entry name" value="Methylthiotransferase_N_sf"/>
</dbReference>
<dbReference type="InterPro" id="IPR005839">
    <property type="entry name" value="Methylthiotransferase"/>
</dbReference>
<dbReference type="Gene3D" id="3.40.50.12160">
    <property type="entry name" value="Methylthiotransferase, N-terminal domain"/>
    <property type="match status" value="1"/>
</dbReference>
<organism evidence="18 19">
    <name type="scientific">Methyloradius palustris</name>
    <dbReference type="NCBI Taxonomy" id="2778876"/>
    <lineage>
        <taxon>Bacteria</taxon>
        <taxon>Pseudomonadati</taxon>
        <taxon>Pseudomonadota</taxon>
        <taxon>Betaproteobacteria</taxon>
        <taxon>Nitrosomonadales</taxon>
        <taxon>Methylophilaceae</taxon>
        <taxon>Methyloradius</taxon>
    </lineage>
</organism>
<evidence type="ECO:0000256" key="5">
    <source>
        <dbReference type="ARBA" id="ARBA00022691"/>
    </source>
</evidence>
<comment type="subunit">
    <text evidence="14">Monomer.</text>
</comment>
<feature type="binding site" evidence="14">
    <location>
        <position position="31"/>
    </location>
    <ligand>
        <name>[4Fe-4S] cluster</name>
        <dbReference type="ChEBI" id="CHEBI:49883"/>
        <label>1</label>
    </ligand>
</feature>
<dbReference type="RefSeq" id="WP_221764956.1">
    <property type="nucleotide sequence ID" value="NZ_AP024110.1"/>
</dbReference>
<reference evidence="18" key="1">
    <citation type="journal article" date="2021" name="Arch. Microbiol.">
        <title>Methyloradius palustris gen. nov., sp. nov., a methanol-oxidizing bacterium isolated from snow.</title>
        <authorList>
            <person name="Miyadera T."/>
            <person name="Kojima H."/>
            <person name="Fukui M."/>
        </authorList>
    </citation>
    <scope>NUCLEOTIDE SEQUENCE</scope>
    <source>
        <strain evidence="18">Zm11</strain>
    </source>
</reference>
<dbReference type="HAMAP" id="MF_01864">
    <property type="entry name" value="tRNA_metthiotr_MiaB"/>
    <property type="match status" value="1"/>
</dbReference>
<dbReference type="PROSITE" id="PS51918">
    <property type="entry name" value="RADICAL_SAM"/>
    <property type="match status" value="1"/>
</dbReference>
<dbReference type="PANTHER" id="PTHR43020:SF2">
    <property type="entry name" value="MITOCHONDRIAL TRNA METHYLTHIOTRANSFERASE CDK5RAP1"/>
    <property type="match status" value="1"/>
</dbReference>
<dbReference type="InterPro" id="IPR006638">
    <property type="entry name" value="Elp3/MiaA/NifB-like_rSAM"/>
</dbReference>
<sequence length="460" mass="50725">MSTDHKIDDLVVKLGTGKTAPKKVFIKTFGCQMNEYDSSRMMDMLHATDGMETTENVEDADVILLNTCSVREKAQEKVFSHLGRFIPLKQNKPGLVIGVGGCVASQEGANIIARAPYVDVVFGPQTLHRLPEMIKTKQSTGISQVDISFPEVEKFDHLPPPRVEGAAAFLSIMEGCSKYCTFCVVPYTRGDEVSRPFQDILIEAAQLAAQGVKEITLLGQNVNAYRSETPDGDEADLALLIEYIAEIEAIERIRFTTSHPNEMSAALIDCFAHTPKLVSHLHLPVQAGSDRVLMAMKRNYTVLQYKSTIRKLRAVRPDISITSDFIVGFPGETDADFEATMKLVEDVGFDLSYSFLYSPRPGTPASYLSDDTPDEVKLARLNRLQGANEAQVKKISESMIGSTQRVLVQHVSSKDANELAGRTENNRIVYFAGDQKLIGQFANVSITEARSHSLRGTLAE</sequence>
<dbReference type="NCBIfam" id="TIGR00089">
    <property type="entry name" value="MiaB/RimO family radical SAM methylthiotransferase"/>
    <property type="match status" value="1"/>
</dbReference>
<comment type="catalytic activity">
    <reaction evidence="11">
        <text>N(6)-dimethylallyladenosine(37) in tRNA + (sulfur carrier)-SH + AH2 + S-adenosyl-L-methionine = 2-thio-N(6)-dimethylallyladenosine(37) in tRNA + (sulfur carrier)-H + 5'-deoxyadenosine + L-methionine + A + H(+)</text>
        <dbReference type="Rhea" id="RHEA:36339"/>
        <dbReference type="Rhea" id="RHEA-COMP:10375"/>
        <dbReference type="Rhea" id="RHEA-COMP:10377"/>
        <dbReference type="Rhea" id="RHEA-COMP:14737"/>
        <dbReference type="Rhea" id="RHEA-COMP:14739"/>
        <dbReference type="ChEBI" id="CHEBI:13193"/>
        <dbReference type="ChEBI" id="CHEBI:15378"/>
        <dbReference type="ChEBI" id="CHEBI:17319"/>
        <dbReference type="ChEBI" id="CHEBI:17499"/>
        <dbReference type="ChEBI" id="CHEBI:29917"/>
        <dbReference type="ChEBI" id="CHEBI:57844"/>
        <dbReference type="ChEBI" id="CHEBI:59789"/>
        <dbReference type="ChEBI" id="CHEBI:64428"/>
        <dbReference type="ChEBI" id="CHEBI:74415"/>
        <dbReference type="ChEBI" id="CHEBI:74416"/>
    </reaction>
    <physiologicalReaction direction="left-to-right" evidence="11">
        <dbReference type="Rhea" id="RHEA:36340"/>
    </physiologicalReaction>
</comment>
<evidence type="ECO:0000313" key="18">
    <source>
        <dbReference type="EMBL" id="BCM24423.1"/>
    </source>
</evidence>
<feature type="binding site" evidence="14">
    <location>
        <position position="176"/>
    </location>
    <ligand>
        <name>[4Fe-4S] cluster</name>
        <dbReference type="ChEBI" id="CHEBI:49883"/>
        <label>2</label>
        <note>4Fe-4S-S-AdoMet</note>
    </ligand>
</feature>
<evidence type="ECO:0000256" key="7">
    <source>
        <dbReference type="ARBA" id="ARBA00022723"/>
    </source>
</evidence>
<dbReference type="InterPro" id="IPR002792">
    <property type="entry name" value="TRAM_dom"/>
</dbReference>
<feature type="binding site" evidence="14">
    <location>
        <position position="102"/>
    </location>
    <ligand>
        <name>[4Fe-4S] cluster</name>
        <dbReference type="ChEBI" id="CHEBI:49883"/>
        <label>1</label>
    </ligand>
</feature>
<evidence type="ECO:0000256" key="13">
    <source>
        <dbReference type="ARBA" id="ARBA00052587"/>
    </source>
</evidence>
<dbReference type="PANTHER" id="PTHR43020">
    <property type="entry name" value="CDK5 REGULATORY SUBUNIT-ASSOCIATED PROTEIN 1"/>
    <property type="match status" value="1"/>
</dbReference>
<dbReference type="InterPro" id="IPR006463">
    <property type="entry name" value="MiaB_methiolase"/>
</dbReference>
<dbReference type="InterPro" id="IPR013848">
    <property type="entry name" value="Methylthiotransferase_N"/>
</dbReference>
<dbReference type="Pfam" id="PF04055">
    <property type="entry name" value="Radical_SAM"/>
    <property type="match status" value="1"/>
</dbReference>
<dbReference type="GO" id="GO:0046872">
    <property type="term" value="F:metal ion binding"/>
    <property type="evidence" value="ECO:0007669"/>
    <property type="project" value="UniProtKB-KW"/>
</dbReference>
<gene>
    <name evidence="14 18" type="primary">miaB</name>
    <name evidence="18" type="ORF">ZMTM_06820</name>
</gene>
<feature type="domain" description="MTTase N-terminal" evidence="16">
    <location>
        <begin position="22"/>
        <end position="139"/>
    </location>
</feature>
<dbReference type="SMART" id="SM00729">
    <property type="entry name" value="Elp3"/>
    <property type="match status" value="1"/>
</dbReference>
<feature type="binding site" evidence="14">
    <location>
        <position position="68"/>
    </location>
    <ligand>
        <name>[4Fe-4S] cluster</name>
        <dbReference type="ChEBI" id="CHEBI:49883"/>
        <label>1</label>
    </ligand>
</feature>
<dbReference type="CDD" id="cd01335">
    <property type="entry name" value="Radical_SAM"/>
    <property type="match status" value="1"/>
</dbReference>
<dbReference type="PROSITE" id="PS01278">
    <property type="entry name" value="MTTASE_RADICAL"/>
    <property type="match status" value="1"/>
</dbReference>
<evidence type="ECO:0000259" key="17">
    <source>
        <dbReference type="PROSITE" id="PS51918"/>
    </source>
</evidence>
<keyword evidence="9 14" id="KW-0411">Iron-sulfur</keyword>
<dbReference type="InterPro" id="IPR007197">
    <property type="entry name" value="rSAM"/>
</dbReference>
<dbReference type="PROSITE" id="PS51449">
    <property type="entry name" value="MTTASE_N"/>
    <property type="match status" value="1"/>
</dbReference>
<dbReference type="SUPFAM" id="SSF102114">
    <property type="entry name" value="Radical SAM enzymes"/>
    <property type="match status" value="1"/>
</dbReference>
<evidence type="ECO:0000256" key="4">
    <source>
        <dbReference type="ARBA" id="ARBA00022679"/>
    </source>
</evidence>
<keyword evidence="4 14" id="KW-0808">Transferase</keyword>
<dbReference type="GO" id="GO:0005829">
    <property type="term" value="C:cytosol"/>
    <property type="evidence" value="ECO:0007669"/>
    <property type="project" value="TreeGrafter"/>
</dbReference>
<dbReference type="SFLD" id="SFLDG01082">
    <property type="entry name" value="B12-binding_domain_containing"/>
    <property type="match status" value="1"/>
</dbReference>
<feature type="binding site" evidence="14">
    <location>
        <position position="180"/>
    </location>
    <ligand>
        <name>[4Fe-4S] cluster</name>
        <dbReference type="ChEBI" id="CHEBI:49883"/>
        <label>2</label>
        <note>4Fe-4S-S-AdoMet</note>
    </ligand>
</feature>
<dbReference type="PROSITE" id="PS50926">
    <property type="entry name" value="TRAM"/>
    <property type="match status" value="1"/>
</dbReference>
<keyword evidence="7 14" id="KW-0479">Metal-binding</keyword>
<feature type="binding site" evidence="14">
    <location>
        <position position="183"/>
    </location>
    <ligand>
        <name>[4Fe-4S] cluster</name>
        <dbReference type="ChEBI" id="CHEBI:49883"/>
        <label>2</label>
        <note>4Fe-4S-S-AdoMet</note>
    </ligand>
</feature>
<dbReference type="InterPro" id="IPR023404">
    <property type="entry name" value="rSAM_horseshoe"/>
</dbReference>
<evidence type="ECO:0000256" key="2">
    <source>
        <dbReference type="ARBA" id="ARBA00022485"/>
    </source>
</evidence>
<dbReference type="GO" id="GO:0035597">
    <property type="term" value="F:tRNA-2-methylthio-N(6)-dimethylallyladenosine(37) synthase activity"/>
    <property type="evidence" value="ECO:0007669"/>
    <property type="project" value="UniProtKB-EC"/>
</dbReference>
<protein>
    <recommendedName>
        <fullName evidence="10 14">tRNA-2-methylthio-N(6)-dimethylallyladenosine synthase</fullName>
        <ecNumber evidence="10 14">2.8.4.3</ecNumber>
    </recommendedName>
    <alternativeName>
        <fullName evidence="14">(Dimethylallyl)adenosine tRNA methylthiotransferase MiaB</fullName>
    </alternativeName>
    <alternativeName>
        <fullName evidence="14">tRNA-i(6)A37 methylthiotransferase</fullName>
    </alternativeName>
</protein>
<evidence type="ECO:0000256" key="8">
    <source>
        <dbReference type="ARBA" id="ARBA00023004"/>
    </source>
</evidence>
<dbReference type="NCBIfam" id="TIGR01574">
    <property type="entry name" value="miaB-methiolase"/>
    <property type="match status" value="1"/>
</dbReference>
<comment type="cofactor">
    <cofactor evidence="14">
        <name>[4Fe-4S] cluster</name>
        <dbReference type="ChEBI" id="CHEBI:49883"/>
    </cofactor>
    <text evidence="14">Binds 2 [4Fe-4S] clusters. One cluster is coordinated with 3 cysteines and an exchangeable S-adenosyl-L-methionine.</text>
</comment>
<evidence type="ECO:0000256" key="1">
    <source>
        <dbReference type="ARBA" id="ARBA00003234"/>
    </source>
</evidence>
<dbReference type="SFLD" id="SFLDF00273">
    <property type="entry name" value="(dimethylallyl)adenosine_tRNA"/>
    <property type="match status" value="1"/>
</dbReference>
<evidence type="ECO:0000256" key="9">
    <source>
        <dbReference type="ARBA" id="ARBA00023014"/>
    </source>
</evidence>
<comment type="catalytic activity">
    <reaction evidence="13">
        <text>N(6)-dimethylallyladenosine(37) in tRNA + (sulfur carrier)-SH + AH2 + 2 S-adenosyl-L-methionine = 2-methylsulfanyl-N(6)-dimethylallyladenosine(37) in tRNA + (sulfur carrier)-H + 5'-deoxyadenosine + L-methionine + A + S-adenosyl-L-homocysteine + 2 H(+)</text>
        <dbReference type="Rhea" id="RHEA:37067"/>
        <dbReference type="Rhea" id="RHEA-COMP:10375"/>
        <dbReference type="Rhea" id="RHEA-COMP:10376"/>
        <dbReference type="Rhea" id="RHEA-COMP:14737"/>
        <dbReference type="Rhea" id="RHEA-COMP:14739"/>
        <dbReference type="ChEBI" id="CHEBI:13193"/>
        <dbReference type="ChEBI" id="CHEBI:15378"/>
        <dbReference type="ChEBI" id="CHEBI:17319"/>
        <dbReference type="ChEBI" id="CHEBI:17499"/>
        <dbReference type="ChEBI" id="CHEBI:29917"/>
        <dbReference type="ChEBI" id="CHEBI:57844"/>
        <dbReference type="ChEBI" id="CHEBI:57856"/>
        <dbReference type="ChEBI" id="CHEBI:59789"/>
        <dbReference type="ChEBI" id="CHEBI:64428"/>
        <dbReference type="ChEBI" id="CHEBI:74415"/>
        <dbReference type="ChEBI" id="CHEBI:74417"/>
        <dbReference type="EC" id="2.8.4.3"/>
    </reaction>
    <physiologicalReaction direction="left-to-right" evidence="13">
        <dbReference type="Rhea" id="RHEA:37068"/>
    </physiologicalReaction>
</comment>
<evidence type="ECO:0000256" key="3">
    <source>
        <dbReference type="ARBA" id="ARBA00022490"/>
    </source>
</evidence>
<feature type="domain" description="Radical SAM core" evidence="17">
    <location>
        <begin position="162"/>
        <end position="394"/>
    </location>
</feature>
<evidence type="ECO:0000256" key="10">
    <source>
        <dbReference type="ARBA" id="ARBA00033765"/>
    </source>
</evidence>
<evidence type="ECO:0000313" key="19">
    <source>
        <dbReference type="Proteomes" id="UP000826722"/>
    </source>
</evidence>
<keyword evidence="3 14" id="KW-0963">Cytoplasm</keyword>
<keyword evidence="8 14" id="KW-0408">Iron</keyword>
<evidence type="ECO:0000259" key="16">
    <source>
        <dbReference type="PROSITE" id="PS51449"/>
    </source>
</evidence>
<proteinExistence type="inferred from homology"/>
<keyword evidence="19" id="KW-1185">Reference proteome</keyword>
<accession>A0A8D5GBF1</accession>
<keyword evidence="5 14" id="KW-0949">S-adenosyl-L-methionine</keyword>
<evidence type="ECO:0000256" key="11">
    <source>
        <dbReference type="ARBA" id="ARBA00050926"/>
    </source>
</evidence>
<evidence type="ECO:0000256" key="12">
    <source>
        <dbReference type="ARBA" id="ARBA00052380"/>
    </source>
</evidence>
<comment type="similarity">
    <text evidence="14">Belongs to the methylthiotransferase family. MiaB subfamily.</text>
</comment>
<keyword evidence="6 14" id="KW-0819">tRNA processing</keyword>
<comment type="subcellular location">
    <subcellularLocation>
        <location evidence="14">Cytoplasm</location>
    </subcellularLocation>
</comment>
<dbReference type="Pfam" id="PF01938">
    <property type="entry name" value="TRAM"/>
    <property type="match status" value="1"/>
</dbReference>
<dbReference type="Pfam" id="PF00919">
    <property type="entry name" value="UPF0004"/>
    <property type="match status" value="1"/>
</dbReference>
<comment type="catalytic activity">
    <reaction evidence="12">
        <text>2-thio-N(6)-dimethylallyladenosine(37) in tRNA + S-adenosyl-L-methionine = 2-methylsulfanyl-N(6)-dimethylallyladenosine(37) in tRNA + S-adenosyl-L-homocysteine + H(+)</text>
        <dbReference type="Rhea" id="RHEA:37063"/>
        <dbReference type="Rhea" id="RHEA-COMP:10376"/>
        <dbReference type="Rhea" id="RHEA-COMP:10377"/>
        <dbReference type="ChEBI" id="CHEBI:15378"/>
        <dbReference type="ChEBI" id="CHEBI:57856"/>
        <dbReference type="ChEBI" id="CHEBI:59789"/>
        <dbReference type="ChEBI" id="CHEBI:74416"/>
        <dbReference type="ChEBI" id="CHEBI:74417"/>
    </reaction>
    <physiologicalReaction direction="left-to-right" evidence="12">
        <dbReference type="Rhea" id="RHEA:37064"/>
    </physiologicalReaction>
</comment>